<comment type="caution">
    <text evidence="1">The sequence shown here is derived from an EMBL/GenBank/DDBJ whole genome shotgun (WGS) entry which is preliminary data.</text>
</comment>
<keyword evidence="2" id="KW-1185">Reference proteome</keyword>
<evidence type="ECO:0000313" key="2">
    <source>
        <dbReference type="Proteomes" id="UP001056120"/>
    </source>
</evidence>
<name>A0ACB9DCJ1_9ASTR</name>
<evidence type="ECO:0000313" key="1">
    <source>
        <dbReference type="EMBL" id="KAI3744307.1"/>
    </source>
</evidence>
<proteinExistence type="predicted"/>
<organism evidence="1 2">
    <name type="scientific">Smallanthus sonchifolius</name>
    <dbReference type="NCBI Taxonomy" id="185202"/>
    <lineage>
        <taxon>Eukaryota</taxon>
        <taxon>Viridiplantae</taxon>
        <taxon>Streptophyta</taxon>
        <taxon>Embryophyta</taxon>
        <taxon>Tracheophyta</taxon>
        <taxon>Spermatophyta</taxon>
        <taxon>Magnoliopsida</taxon>
        <taxon>eudicotyledons</taxon>
        <taxon>Gunneridae</taxon>
        <taxon>Pentapetalae</taxon>
        <taxon>asterids</taxon>
        <taxon>campanulids</taxon>
        <taxon>Asterales</taxon>
        <taxon>Asteraceae</taxon>
        <taxon>Asteroideae</taxon>
        <taxon>Heliantheae alliance</taxon>
        <taxon>Millerieae</taxon>
        <taxon>Smallanthus</taxon>
    </lineage>
</organism>
<reference evidence="2" key="1">
    <citation type="journal article" date="2022" name="Mol. Ecol. Resour.">
        <title>The genomes of chicory, endive, great burdock and yacon provide insights into Asteraceae palaeo-polyploidization history and plant inulin production.</title>
        <authorList>
            <person name="Fan W."/>
            <person name="Wang S."/>
            <person name="Wang H."/>
            <person name="Wang A."/>
            <person name="Jiang F."/>
            <person name="Liu H."/>
            <person name="Zhao H."/>
            <person name="Xu D."/>
            <person name="Zhang Y."/>
        </authorList>
    </citation>
    <scope>NUCLEOTIDE SEQUENCE [LARGE SCALE GENOMIC DNA]</scope>
    <source>
        <strain evidence="2">cv. Yunnan</strain>
    </source>
</reference>
<protein>
    <submittedName>
        <fullName evidence="1">Uncharacterized protein</fullName>
    </submittedName>
</protein>
<gene>
    <name evidence="1" type="ORF">L1987_57385</name>
</gene>
<dbReference type="Proteomes" id="UP001056120">
    <property type="component" value="Linkage Group LG19"/>
</dbReference>
<reference evidence="1 2" key="2">
    <citation type="journal article" date="2022" name="Mol. Ecol. Resour.">
        <title>The genomes of chicory, endive, great burdock and yacon provide insights into Asteraceae paleo-polyploidization history and plant inulin production.</title>
        <authorList>
            <person name="Fan W."/>
            <person name="Wang S."/>
            <person name="Wang H."/>
            <person name="Wang A."/>
            <person name="Jiang F."/>
            <person name="Liu H."/>
            <person name="Zhao H."/>
            <person name="Xu D."/>
            <person name="Zhang Y."/>
        </authorList>
    </citation>
    <scope>NUCLEOTIDE SEQUENCE [LARGE SCALE GENOMIC DNA]</scope>
    <source>
        <strain evidence="2">cv. Yunnan</strain>
        <tissue evidence="1">Leaves</tissue>
    </source>
</reference>
<sequence length="89" mass="9531">MSSLVPIVGGLALASFTEASFNWIGFGSAMASNVTNLSCNKMAKILNDSSLNFKYSTIEKATGSWDEANKLGQGGFGTVYRCVDYSFKL</sequence>
<accession>A0ACB9DCJ1</accession>
<dbReference type="EMBL" id="CM042036">
    <property type="protein sequence ID" value="KAI3744307.1"/>
    <property type="molecule type" value="Genomic_DNA"/>
</dbReference>